<accession>A0AAW1FIU7</accession>
<dbReference type="AlphaFoldDB" id="A0AAW1FIU7"/>
<feature type="region of interest" description="Disordered" evidence="2">
    <location>
        <begin position="320"/>
        <end position="417"/>
    </location>
</feature>
<evidence type="ECO:0000256" key="2">
    <source>
        <dbReference type="SAM" id="MobiDB-lite"/>
    </source>
</evidence>
<feature type="domain" description="DUF4795" evidence="3">
    <location>
        <begin position="1"/>
        <end position="194"/>
    </location>
</feature>
<proteinExistence type="predicted"/>
<evidence type="ECO:0000313" key="4">
    <source>
        <dbReference type="EMBL" id="KAK9534505.1"/>
    </source>
</evidence>
<sequence length="417" mass="46655">MKNVQKAIAEVKGECEKLREATRSLTDDSRQKQSHIEELFKTTEKLEDRKADKQMVENGIKADKCTLESKVSRLQFDSATKQLEVMFNDLLTKVTDQGQDWNNAVERLTTEMQCKLNRMELDSVKEQLEARWKKIHKKLQTQGAPEQQDAAGIRRQLLERFHCLSCDRPVVMHTPGQHLKLPSSGFPSHKSIRPFTVYALEQYRQHYRSLKPGTNHLNYEAAVRRREELQRTHAVMCSQMDSMHGTTRHGDRTSCCTTAGEDLSQTSEWISEGSRSCGGSHTLTSTNQRRTALKTAKHLRQVEVDQSEEVDIIGLDGHIYKGRRNTPARNTETKLPTISTKDGKCKTKDKTLPQKPAASPDVHHPLSGKSPQCSRSTSGSGRDGPVSALGCTSQSSVSPSAAAESSSERHADEPPGL</sequence>
<name>A0AAW1FIU7_ZOAVI</name>
<organism evidence="4 5">
    <name type="scientific">Zoarces viviparus</name>
    <name type="common">Viviparous eelpout</name>
    <name type="synonym">Blennius viviparus</name>
    <dbReference type="NCBI Taxonomy" id="48416"/>
    <lineage>
        <taxon>Eukaryota</taxon>
        <taxon>Metazoa</taxon>
        <taxon>Chordata</taxon>
        <taxon>Craniata</taxon>
        <taxon>Vertebrata</taxon>
        <taxon>Euteleostomi</taxon>
        <taxon>Actinopterygii</taxon>
        <taxon>Neopterygii</taxon>
        <taxon>Teleostei</taxon>
        <taxon>Neoteleostei</taxon>
        <taxon>Acanthomorphata</taxon>
        <taxon>Eupercaria</taxon>
        <taxon>Perciformes</taxon>
        <taxon>Cottioidei</taxon>
        <taxon>Zoarcales</taxon>
        <taxon>Zoarcidae</taxon>
        <taxon>Zoarcinae</taxon>
        <taxon>Zoarces</taxon>
    </lineage>
</organism>
<dbReference type="PANTHER" id="PTHR47080:SF2">
    <property type="entry name" value="GLUTAMINE-RICH PROTEIN 2"/>
    <property type="match status" value="1"/>
</dbReference>
<dbReference type="EMBL" id="JBCEZU010000056">
    <property type="protein sequence ID" value="KAK9534505.1"/>
    <property type="molecule type" value="Genomic_DNA"/>
</dbReference>
<feature type="compositionally biased region" description="Polar residues" evidence="2">
    <location>
        <begin position="327"/>
        <end position="339"/>
    </location>
</feature>
<keyword evidence="5" id="KW-1185">Reference proteome</keyword>
<feature type="compositionally biased region" description="Polar residues" evidence="2">
    <location>
        <begin position="369"/>
        <end position="380"/>
    </location>
</feature>
<dbReference type="PANTHER" id="PTHR47080">
    <property type="entry name" value="CHROMOSOME 16 OPEN READING FRAME 96"/>
    <property type="match status" value="1"/>
</dbReference>
<evidence type="ECO:0000259" key="3">
    <source>
        <dbReference type="Pfam" id="PF16043"/>
    </source>
</evidence>
<gene>
    <name evidence="4" type="ORF">VZT92_006946</name>
</gene>
<evidence type="ECO:0000256" key="1">
    <source>
        <dbReference type="SAM" id="Coils"/>
    </source>
</evidence>
<feature type="compositionally biased region" description="Basic and acidic residues" evidence="2">
    <location>
        <begin position="406"/>
        <end position="417"/>
    </location>
</feature>
<comment type="caution">
    <text evidence="4">The sequence shown here is derived from an EMBL/GenBank/DDBJ whole genome shotgun (WGS) entry which is preliminary data.</text>
</comment>
<dbReference type="Proteomes" id="UP001488805">
    <property type="component" value="Unassembled WGS sequence"/>
</dbReference>
<feature type="compositionally biased region" description="Low complexity" evidence="2">
    <location>
        <begin position="393"/>
        <end position="405"/>
    </location>
</feature>
<evidence type="ECO:0000313" key="5">
    <source>
        <dbReference type="Proteomes" id="UP001488805"/>
    </source>
</evidence>
<protein>
    <recommendedName>
        <fullName evidence="3">DUF4795 domain-containing protein</fullName>
    </recommendedName>
</protein>
<feature type="compositionally biased region" description="Basic and acidic residues" evidence="2">
    <location>
        <begin position="341"/>
        <end position="352"/>
    </location>
</feature>
<dbReference type="Pfam" id="PF16043">
    <property type="entry name" value="DUF4795"/>
    <property type="match status" value="1"/>
</dbReference>
<keyword evidence="1" id="KW-0175">Coiled coil</keyword>
<dbReference type="InterPro" id="IPR032013">
    <property type="entry name" value="DUF4795"/>
</dbReference>
<reference evidence="4 5" key="1">
    <citation type="journal article" date="2024" name="Genome Biol. Evol.">
        <title>Chromosome-level genome assembly of the viviparous eelpout Zoarces viviparus.</title>
        <authorList>
            <person name="Fuhrmann N."/>
            <person name="Brasseur M.V."/>
            <person name="Bakowski C.E."/>
            <person name="Podsiadlowski L."/>
            <person name="Prost S."/>
            <person name="Krehenwinkel H."/>
            <person name="Mayer C."/>
        </authorList>
    </citation>
    <scope>NUCLEOTIDE SEQUENCE [LARGE SCALE GENOMIC DNA]</scope>
    <source>
        <strain evidence="4">NO-MEL_2022_Ind0_liver</strain>
    </source>
</reference>
<feature type="coiled-coil region" evidence="1">
    <location>
        <begin position="1"/>
        <end position="28"/>
    </location>
</feature>